<sequence>MSKDSMFVNQSEDHELNYLLKKYGLSESKENRKKLKDLLPPYTKTEDANELIKKNLANFDAKK</sequence>
<evidence type="ECO:0000313" key="1">
    <source>
        <dbReference type="EMBL" id="TCP12711.1"/>
    </source>
</evidence>
<dbReference type="RefSeq" id="WP_132023224.1">
    <property type="nucleotide sequence ID" value="NZ_CP016605.1"/>
</dbReference>
<name>A0A4R2MTK9_9PAST</name>
<accession>A0A4R2MTK9</accession>
<gene>
    <name evidence="1" type="ORF">EV697_10314</name>
</gene>
<keyword evidence="2" id="KW-1185">Reference proteome</keyword>
<evidence type="ECO:0000313" key="2">
    <source>
        <dbReference type="Proteomes" id="UP000294841"/>
    </source>
</evidence>
<protein>
    <submittedName>
        <fullName evidence="1">Uncharacterized protein</fullName>
    </submittedName>
</protein>
<dbReference type="OrthoDB" id="5686121at2"/>
<dbReference type="AlphaFoldDB" id="A0A4R2MTK9"/>
<dbReference type="Proteomes" id="UP000294841">
    <property type="component" value="Unassembled WGS sequence"/>
</dbReference>
<reference evidence="1 2" key="1">
    <citation type="submission" date="2019-03" db="EMBL/GenBank/DDBJ databases">
        <title>Genomic Encyclopedia of Type Strains, Phase IV (KMG-IV): sequencing the most valuable type-strain genomes for metagenomic binning, comparative biology and taxonomic classification.</title>
        <authorList>
            <person name="Goeker M."/>
        </authorList>
    </citation>
    <scope>NUCLEOTIDE SEQUENCE [LARGE SCALE GENOMIC DNA]</scope>
    <source>
        <strain evidence="1 2">DSM 28231</strain>
    </source>
</reference>
<comment type="caution">
    <text evidence="1">The sequence shown here is derived from an EMBL/GenBank/DDBJ whole genome shotgun (WGS) entry which is preliminary data.</text>
</comment>
<dbReference type="EMBL" id="SLXI01000003">
    <property type="protein sequence ID" value="TCP12711.1"/>
    <property type="molecule type" value="Genomic_DNA"/>
</dbReference>
<organism evidence="1 2">
    <name type="scientific">Bisgaardia hudsonensis</name>
    <dbReference type="NCBI Taxonomy" id="109472"/>
    <lineage>
        <taxon>Bacteria</taxon>
        <taxon>Pseudomonadati</taxon>
        <taxon>Pseudomonadota</taxon>
        <taxon>Gammaproteobacteria</taxon>
        <taxon>Pasteurellales</taxon>
        <taxon>Pasteurellaceae</taxon>
        <taxon>Bisgaardia</taxon>
    </lineage>
</organism>
<proteinExistence type="predicted"/>